<sequence>MTIIPLPSAINIFRPNFITLIIIYLSINFPEKFNLGNAWMLGLLVDVTMGNLLGQNALALCVISYISVKFHLQFRIFPILQMSSIVFLLVGIHQFILFWINGVVGNEVIFIKYFGPILTSTLMWPLVVILLGKFKHVLQK</sequence>
<feature type="transmembrane region" description="Helical" evidence="7">
    <location>
        <begin position="113"/>
        <end position="132"/>
    </location>
</feature>
<dbReference type="PIRSF" id="PIRSF018472">
    <property type="entry name" value="MreD_proteobac"/>
    <property type="match status" value="1"/>
</dbReference>
<feature type="transmembrane region" description="Helical" evidence="7">
    <location>
        <begin position="12"/>
        <end position="29"/>
    </location>
</feature>
<organism evidence="8">
    <name type="scientific">marine metagenome</name>
    <dbReference type="NCBI Taxonomy" id="408172"/>
    <lineage>
        <taxon>unclassified sequences</taxon>
        <taxon>metagenomes</taxon>
        <taxon>ecological metagenomes</taxon>
    </lineage>
</organism>
<proteinExistence type="predicted"/>
<dbReference type="PANTHER" id="PTHR37484:SF1">
    <property type="entry name" value="ROD SHAPE-DETERMINING PROTEIN MRED"/>
    <property type="match status" value="1"/>
</dbReference>
<accession>A0A381P9C9</accession>
<keyword evidence="4" id="KW-0133">Cell shape</keyword>
<dbReference type="InterPro" id="IPR026034">
    <property type="entry name" value="MreD_proteobac"/>
</dbReference>
<keyword evidence="5 7" id="KW-1133">Transmembrane helix</keyword>
<evidence type="ECO:0000313" key="8">
    <source>
        <dbReference type="EMBL" id="SUZ62957.1"/>
    </source>
</evidence>
<reference evidence="8" key="1">
    <citation type="submission" date="2018-05" db="EMBL/GenBank/DDBJ databases">
        <authorList>
            <person name="Lanie J.A."/>
            <person name="Ng W.-L."/>
            <person name="Kazmierczak K.M."/>
            <person name="Andrzejewski T.M."/>
            <person name="Davidsen T.M."/>
            <person name="Wayne K.J."/>
            <person name="Tettelin H."/>
            <person name="Glass J.I."/>
            <person name="Rusch D."/>
            <person name="Podicherti R."/>
            <person name="Tsui H.-C.T."/>
            <person name="Winkler M.E."/>
        </authorList>
    </citation>
    <scope>NUCLEOTIDE SEQUENCE</scope>
</reference>
<dbReference type="GO" id="GO:0005886">
    <property type="term" value="C:plasma membrane"/>
    <property type="evidence" value="ECO:0007669"/>
    <property type="project" value="UniProtKB-SubCell"/>
</dbReference>
<dbReference type="PANTHER" id="PTHR37484">
    <property type="entry name" value="ROD SHAPE-DETERMINING PROTEIN MRED"/>
    <property type="match status" value="1"/>
</dbReference>
<dbReference type="AlphaFoldDB" id="A0A381P9C9"/>
<evidence type="ECO:0000256" key="3">
    <source>
        <dbReference type="ARBA" id="ARBA00022692"/>
    </source>
</evidence>
<dbReference type="Pfam" id="PF04093">
    <property type="entry name" value="MreD"/>
    <property type="match status" value="1"/>
</dbReference>
<gene>
    <name evidence="8" type="ORF">METZ01_LOCUS15811</name>
</gene>
<keyword evidence="2" id="KW-1003">Cell membrane</keyword>
<feature type="transmembrane region" description="Helical" evidence="7">
    <location>
        <begin position="49"/>
        <end position="68"/>
    </location>
</feature>
<evidence type="ECO:0008006" key="9">
    <source>
        <dbReference type="Google" id="ProtNLM"/>
    </source>
</evidence>
<keyword evidence="6 7" id="KW-0472">Membrane</keyword>
<evidence type="ECO:0000256" key="5">
    <source>
        <dbReference type="ARBA" id="ARBA00022989"/>
    </source>
</evidence>
<dbReference type="GO" id="GO:0008360">
    <property type="term" value="P:regulation of cell shape"/>
    <property type="evidence" value="ECO:0007669"/>
    <property type="project" value="UniProtKB-KW"/>
</dbReference>
<dbReference type="EMBL" id="UINC01000899">
    <property type="protein sequence ID" value="SUZ62957.1"/>
    <property type="molecule type" value="Genomic_DNA"/>
</dbReference>
<evidence type="ECO:0000256" key="2">
    <source>
        <dbReference type="ARBA" id="ARBA00022475"/>
    </source>
</evidence>
<keyword evidence="3 7" id="KW-0812">Transmembrane</keyword>
<feature type="transmembrane region" description="Helical" evidence="7">
    <location>
        <begin position="80"/>
        <end position="101"/>
    </location>
</feature>
<evidence type="ECO:0000256" key="7">
    <source>
        <dbReference type="SAM" id="Phobius"/>
    </source>
</evidence>
<evidence type="ECO:0000256" key="6">
    <source>
        <dbReference type="ARBA" id="ARBA00023136"/>
    </source>
</evidence>
<protein>
    <recommendedName>
        <fullName evidence="9">Rod shape-determining protein MreD</fullName>
    </recommendedName>
</protein>
<name>A0A381P9C9_9ZZZZ</name>
<evidence type="ECO:0000256" key="4">
    <source>
        <dbReference type="ARBA" id="ARBA00022960"/>
    </source>
</evidence>
<dbReference type="InterPro" id="IPR007227">
    <property type="entry name" value="Cell_shape_determining_MreD"/>
</dbReference>
<comment type="subcellular location">
    <subcellularLocation>
        <location evidence="1">Cell membrane</location>
        <topology evidence="1">Multi-pass membrane protein</topology>
    </subcellularLocation>
</comment>
<evidence type="ECO:0000256" key="1">
    <source>
        <dbReference type="ARBA" id="ARBA00004651"/>
    </source>
</evidence>
<dbReference type="NCBIfam" id="TIGR03426">
    <property type="entry name" value="shape_MreD"/>
    <property type="match status" value="1"/>
</dbReference>